<dbReference type="CDD" id="cd00306">
    <property type="entry name" value="Peptidases_S8_S53"/>
    <property type="match status" value="1"/>
</dbReference>
<dbReference type="GO" id="GO:0004252">
    <property type="term" value="F:serine-type endopeptidase activity"/>
    <property type="evidence" value="ECO:0007669"/>
    <property type="project" value="InterPro"/>
</dbReference>
<dbReference type="eggNOG" id="COG1404">
    <property type="taxonomic scope" value="Bacteria"/>
</dbReference>
<dbReference type="Pfam" id="PF00082">
    <property type="entry name" value="Peptidase_S8"/>
    <property type="match status" value="1"/>
</dbReference>
<evidence type="ECO:0000259" key="1">
    <source>
        <dbReference type="Pfam" id="PF00082"/>
    </source>
</evidence>
<dbReference type="Gene3D" id="3.40.50.200">
    <property type="entry name" value="Peptidase S8/S53 domain"/>
    <property type="match status" value="1"/>
</dbReference>
<name>A6GJW6_9BACT</name>
<reference evidence="2 3" key="1">
    <citation type="submission" date="2007-06" db="EMBL/GenBank/DDBJ databases">
        <authorList>
            <person name="Shimkets L."/>
            <person name="Ferriera S."/>
            <person name="Johnson J."/>
            <person name="Kravitz S."/>
            <person name="Beeson K."/>
            <person name="Sutton G."/>
            <person name="Rogers Y.-H."/>
            <person name="Friedman R."/>
            <person name="Frazier M."/>
            <person name="Venter J.C."/>
        </authorList>
    </citation>
    <scope>NUCLEOTIDE SEQUENCE [LARGE SCALE GENOMIC DNA]</scope>
    <source>
        <strain evidence="2 3">SIR-1</strain>
    </source>
</reference>
<keyword evidence="3" id="KW-1185">Reference proteome</keyword>
<evidence type="ECO:0000313" key="3">
    <source>
        <dbReference type="Proteomes" id="UP000005801"/>
    </source>
</evidence>
<dbReference type="InterPro" id="IPR036852">
    <property type="entry name" value="Peptidase_S8/S53_dom_sf"/>
</dbReference>
<dbReference type="Proteomes" id="UP000005801">
    <property type="component" value="Unassembled WGS sequence"/>
</dbReference>
<evidence type="ECO:0000313" key="2">
    <source>
        <dbReference type="EMBL" id="EDM73845.1"/>
    </source>
</evidence>
<feature type="domain" description="Peptidase S8/S53" evidence="1">
    <location>
        <begin position="274"/>
        <end position="484"/>
    </location>
</feature>
<dbReference type="GO" id="GO:0006508">
    <property type="term" value="P:proteolysis"/>
    <property type="evidence" value="ECO:0007669"/>
    <property type="project" value="InterPro"/>
</dbReference>
<dbReference type="AlphaFoldDB" id="A6GJW6"/>
<sequence length="692" mass="72106">MALCSLGLAACEVGNDQAFEAFELAEFEGESHADDAGEQAASEELQAPAQAAETLAVDPFAVVDCIGANRLIGILDKAAPASCDPMTGGTAPLSADWIAHPLFESGSPGVQAIAGSAPGNLDRYCAYDYVGNPVINTSNASTIYGEVLDKIDIWGSMPITSVAADCRGQFAQGDLYDAPVSAAFEDSFMTNIGWDMGANALGAGTGRDAVDVAVVDTVSADAAAGQVTPHNAHGLFMTHIVDAITCPGGQTNCAGSTENVLAMPRDEWSSGPSWVEGGDHGTQGDLAMGVYQAVAEWLDRRDTLPNAPKRLVINLSVGWNRDLQNTEDLSKGPAQSLIAALEYARCQGALVVAAAGNNLDESCPGNQSGVLAPAAYQDMAALTELECDARGYDADPVWEASYPSHHATGWRPLVLAVGALDPFDAPTANARDGGMPLMAAYGQGALIDGKFDDPLTGSSVSSAVVAATMALMWSYRPELTPPEIILELYYSGWNTGMVADMPVGWPVARTSVCSALSAVCQGQANCPTNICTVAAPPAHGNLDVIETAVNGALAGATVDDHTQGASVAKTCDTPVGPTTTLSDPQPQTPICARCNLFVPPGGVLDDDALHMTIDDEYHNENITIVQLTTFDNADNETVFNLTPSTLTSLNGQPTPMDITRAYFEASDAVQATIEITLQNGTTQENDVTVIRL</sequence>
<dbReference type="SUPFAM" id="SSF52743">
    <property type="entry name" value="Subtilisin-like"/>
    <property type="match status" value="1"/>
</dbReference>
<dbReference type="InterPro" id="IPR000209">
    <property type="entry name" value="Peptidase_S8/S53_dom"/>
</dbReference>
<proteinExistence type="predicted"/>
<protein>
    <recommendedName>
        <fullName evidence="1">Peptidase S8/S53 domain-containing protein</fullName>
    </recommendedName>
</protein>
<dbReference type="EMBL" id="ABCS01000170">
    <property type="protein sequence ID" value="EDM73845.1"/>
    <property type="molecule type" value="Genomic_DNA"/>
</dbReference>
<organism evidence="2 3">
    <name type="scientific">Plesiocystis pacifica SIR-1</name>
    <dbReference type="NCBI Taxonomy" id="391625"/>
    <lineage>
        <taxon>Bacteria</taxon>
        <taxon>Pseudomonadati</taxon>
        <taxon>Myxococcota</taxon>
        <taxon>Polyangia</taxon>
        <taxon>Nannocystales</taxon>
        <taxon>Nannocystaceae</taxon>
        <taxon>Plesiocystis</taxon>
    </lineage>
</organism>
<gene>
    <name evidence="2" type="ORF">PPSIR1_14415</name>
</gene>
<comment type="caution">
    <text evidence="2">The sequence shown here is derived from an EMBL/GenBank/DDBJ whole genome shotgun (WGS) entry which is preliminary data.</text>
</comment>
<accession>A6GJW6</accession>